<dbReference type="EMBL" id="CP120682">
    <property type="protein sequence ID" value="WKN37937.1"/>
    <property type="molecule type" value="Genomic_DNA"/>
</dbReference>
<keyword evidence="7" id="KW-0663">Pyridoxal phosphate</keyword>
<reference evidence="11" key="2">
    <citation type="journal article" date="2024" name="Antonie Van Leeuwenhoek">
        <title>Roseihalotalea indica gen. nov., sp. nov., a halophilic Bacteroidetes from mesopelagic Southwest Indian Ocean with higher carbohydrate metabolic potential.</title>
        <authorList>
            <person name="Chen B."/>
            <person name="Zhang M."/>
            <person name="Lin D."/>
            <person name="Ye J."/>
            <person name="Tang K."/>
        </authorList>
    </citation>
    <scope>NUCLEOTIDE SEQUENCE</scope>
    <source>
        <strain evidence="11">TK19036</strain>
    </source>
</reference>
<dbReference type="PANTHER" id="PTHR42743">
    <property type="entry name" value="AMINO-ACID AMINOTRANSFERASE"/>
    <property type="match status" value="1"/>
</dbReference>
<comment type="cofactor">
    <cofactor evidence="1">
        <name>pyridoxal 5'-phosphate</name>
        <dbReference type="ChEBI" id="CHEBI:597326"/>
    </cofactor>
</comment>
<sequence>MLQEFNPRNENIQVYVGDGLYPRHEAKVSVFDSTVQGGDAVWEGLRVYDGAIFCLDRHLNRLRDSAKALHFAHIPSLDEIKKAIFQTLEANGMRTDTHIRLTLSRGEKITSGMDPRVNQKGSCLIVLAEWKPPVYDNNRGIRVITSSVARNSPQHLDSKIHHNNLLNNILAKIQANVAGVDAAIMLDAYGFVAELNDTNLFMVKKGTLFTPHADACLPGITRGLVLEIAKSLEIPSVEKNLSLTEFYTADEVFATGTMGELTPVREIDGRVIEATTGEGLLSRIRDRFRELTQTLSEPLPFA</sequence>
<dbReference type="EC" id="2.6.1.42" evidence="6"/>
<comment type="similarity">
    <text evidence="5">Belongs to the class-IV pyridoxal-phosphate-dependent aminotransferase family.</text>
</comment>
<dbReference type="GO" id="GO:0008652">
    <property type="term" value="P:amino acid biosynthetic process"/>
    <property type="evidence" value="ECO:0007669"/>
    <property type="project" value="UniProtKB-ARBA"/>
</dbReference>
<dbReference type="InterPro" id="IPR050571">
    <property type="entry name" value="Class-IV_PLP-Dep_Aminotrnsfr"/>
</dbReference>
<comment type="catalytic activity">
    <reaction evidence="8">
        <text>L-valine + 2-oxoglutarate = 3-methyl-2-oxobutanoate + L-glutamate</text>
        <dbReference type="Rhea" id="RHEA:24813"/>
        <dbReference type="ChEBI" id="CHEBI:11851"/>
        <dbReference type="ChEBI" id="CHEBI:16810"/>
        <dbReference type="ChEBI" id="CHEBI:29985"/>
        <dbReference type="ChEBI" id="CHEBI:57762"/>
        <dbReference type="EC" id="2.6.1.42"/>
    </reaction>
</comment>
<dbReference type="FunFam" id="3.20.10.10:FF:000002">
    <property type="entry name" value="D-alanine aminotransferase"/>
    <property type="match status" value="1"/>
</dbReference>
<dbReference type="InterPro" id="IPR043132">
    <property type="entry name" value="BCAT-like_C"/>
</dbReference>
<evidence type="ECO:0000256" key="9">
    <source>
        <dbReference type="ARBA" id="ARBA00048798"/>
    </source>
</evidence>
<evidence type="ECO:0000256" key="8">
    <source>
        <dbReference type="ARBA" id="ARBA00048212"/>
    </source>
</evidence>
<evidence type="ECO:0000256" key="5">
    <source>
        <dbReference type="ARBA" id="ARBA00009320"/>
    </source>
</evidence>
<comment type="pathway">
    <text evidence="3">Amino-acid biosynthesis; L-valine biosynthesis; L-valine from pyruvate: step 4/4.</text>
</comment>
<comment type="pathway">
    <text evidence="4">Amino-acid biosynthesis; L-leucine biosynthesis; L-leucine from 3-methyl-2-oxobutanoate: step 4/4.</text>
</comment>
<dbReference type="AlphaFoldDB" id="A0AA49GP41"/>
<keyword evidence="11" id="KW-0032">Aminotransferase</keyword>
<comment type="catalytic activity">
    <reaction evidence="10">
        <text>L-leucine + 2-oxoglutarate = 4-methyl-2-oxopentanoate + L-glutamate</text>
        <dbReference type="Rhea" id="RHEA:18321"/>
        <dbReference type="ChEBI" id="CHEBI:16810"/>
        <dbReference type="ChEBI" id="CHEBI:17865"/>
        <dbReference type="ChEBI" id="CHEBI:29985"/>
        <dbReference type="ChEBI" id="CHEBI:57427"/>
        <dbReference type="EC" id="2.6.1.42"/>
    </reaction>
</comment>
<organism evidence="11">
    <name type="scientific">Roseihalotalea indica</name>
    <dbReference type="NCBI Taxonomy" id="2867963"/>
    <lineage>
        <taxon>Bacteria</taxon>
        <taxon>Pseudomonadati</taxon>
        <taxon>Bacteroidota</taxon>
        <taxon>Cytophagia</taxon>
        <taxon>Cytophagales</taxon>
        <taxon>Catalimonadaceae</taxon>
        <taxon>Roseihalotalea</taxon>
    </lineage>
</organism>
<dbReference type="GO" id="GO:0046394">
    <property type="term" value="P:carboxylic acid biosynthetic process"/>
    <property type="evidence" value="ECO:0007669"/>
    <property type="project" value="UniProtKB-ARBA"/>
</dbReference>
<gene>
    <name evidence="11" type="ORF">K4G66_04345</name>
</gene>
<evidence type="ECO:0000256" key="2">
    <source>
        <dbReference type="ARBA" id="ARBA00004824"/>
    </source>
</evidence>
<dbReference type="Gene3D" id="3.30.470.10">
    <property type="match status" value="1"/>
</dbReference>
<evidence type="ECO:0000256" key="1">
    <source>
        <dbReference type="ARBA" id="ARBA00001933"/>
    </source>
</evidence>
<dbReference type="InterPro" id="IPR036038">
    <property type="entry name" value="Aminotransferase-like"/>
</dbReference>
<name>A0AA49GP41_9BACT</name>
<comment type="pathway">
    <text evidence="2">Amino-acid biosynthesis; L-isoleucine biosynthesis; L-isoleucine from 2-oxobutanoate: step 4/4.</text>
</comment>
<dbReference type="Pfam" id="PF01063">
    <property type="entry name" value="Aminotran_4"/>
    <property type="match status" value="1"/>
</dbReference>
<evidence type="ECO:0000313" key="11">
    <source>
        <dbReference type="EMBL" id="WKN37937.1"/>
    </source>
</evidence>
<evidence type="ECO:0000256" key="3">
    <source>
        <dbReference type="ARBA" id="ARBA00004931"/>
    </source>
</evidence>
<proteinExistence type="inferred from homology"/>
<dbReference type="InterPro" id="IPR043131">
    <property type="entry name" value="BCAT-like_N"/>
</dbReference>
<dbReference type="PANTHER" id="PTHR42743:SF11">
    <property type="entry name" value="AMINODEOXYCHORISMATE LYASE"/>
    <property type="match status" value="1"/>
</dbReference>
<dbReference type="InterPro" id="IPR001544">
    <property type="entry name" value="Aminotrans_IV"/>
</dbReference>
<evidence type="ECO:0000256" key="7">
    <source>
        <dbReference type="ARBA" id="ARBA00022898"/>
    </source>
</evidence>
<dbReference type="Gene3D" id="3.20.10.10">
    <property type="entry name" value="D-amino Acid Aminotransferase, subunit A, domain 2"/>
    <property type="match status" value="1"/>
</dbReference>
<reference evidence="11" key="1">
    <citation type="journal article" date="2023" name="Comput. Struct. Biotechnol. J.">
        <title>Discovery of a novel marine Bacteroidetes with a rich repertoire of carbohydrate-active enzymes.</title>
        <authorList>
            <person name="Chen B."/>
            <person name="Liu G."/>
            <person name="Chen Q."/>
            <person name="Wang H."/>
            <person name="Liu L."/>
            <person name="Tang K."/>
        </authorList>
    </citation>
    <scope>NUCLEOTIDE SEQUENCE</scope>
    <source>
        <strain evidence="11">TK19036</strain>
    </source>
</reference>
<evidence type="ECO:0000256" key="6">
    <source>
        <dbReference type="ARBA" id="ARBA00013053"/>
    </source>
</evidence>
<dbReference type="FunFam" id="3.30.470.10:FF:000010">
    <property type="entry name" value="Branched-chain-amino-acid aminotransferase-like protein 1"/>
    <property type="match status" value="1"/>
</dbReference>
<protein>
    <recommendedName>
        <fullName evidence="6">branched-chain-amino-acid transaminase</fullName>
        <ecNumber evidence="6">2.6.1.42</ecNumber>
    </recommendedName>
</protein>
<comment type="catalytic activity">
    <reaction evidence="9">
        <text>L-isoleucine + 2-oxoglutarate = (S)-3-methyl-2-oxopentanoate + L-glutamate</text>
        <dbReference type="Rhea" id="RHEA:24801"/>
        <dbReference type="ChEBI" id="CHEBI:16810"/>
        <dbReference type="ChEBI" id="CHEBI:29985"/>
        <dbReference type="ChEBI" id="CHEBI:35146"/>
        <dbReference type="ChEBI" id="CHEBI:58045"/>
        <dbReference type="EC" id="2.6.1.42"/>
    </reaction>
</comment>
<evidence type="ECO:0000256" key="4">
    <source>
        <dbReference type="ARBA" id="ARBA00005072"/>
    </source>
</evidence>
<dbReference type="GO" id="GO:0004084">
    <property type="term" value="F:branched-chain-amino-acid transaminase activity"/>
    <property type="evidence" value="ECO:0007669"/>
    <property type="project" value="UniProtKB-EC"/>
</dbReference>
<keyword evidence="11" id="KW-0808">Transferase</keyword>
<accession>A0AA49GP41</accession>
<evidence type="ECO:0000256" key="10">
    <source>
        <dbReference type="ARBA" id="ARBA00049229"/>
    </source>
</evidence>
<dbReference type="SUPFAM" id="SSF56752">
    <property type="entry name" value="D-aminoacid aminotransferase-like PLP-dependent enzymes"/>
    <property type="match status" value="1"/>
</dbReference>